<dbReference type="InterPro" id="IPR000961">
    <property type="entry name" value="AGC-kinase_C"/>
</dbReference>
<dbReference type="PANTHER" id="PTHR24355:SF28">
    <property type="entry name" value="G PROTEIN-COUPLED RECEPTOR KINASE 2"/>
    <property type="match status" value="1"/>
</dbReference>
<evidence type="ECO:0000256" key="5">
    <source>
        <dbReference type="ARBA" id="ARBA00022840"/>
    </source>
</evidence>
<dbReference type="InterPro" id="IPR011009">
    <property type="entry name" value="Kinase-like_dom_sf"/>
</dbReference>
<dbReference type="InterPro" id="IPR000239">
    <property type="entry name" value="GPCR_kinase"/>
</dbReference>
<comment type="similarity">
    <text evidence="6">Belongs to the protein kinase superfamily. AGC Ser/Thr protein kinase family. GPRK subfamily.</text>
</comment>
<dbReference type="Gene3D" id="1.10.510.10">
    <property type="entry name" value="Transferase(Phosphotransferase) domain 1"/>
    <property type="match status" value="1"/>
</dbReference>
<feature type="domain" description="AGC-kinase C-terminal" evidence="8">
    <location>
        <begin position="33"/>
        <end position="98"/>
    </location>
</feature>
<evidence type="ECO:0000256" key="3">
    <source>
        <dbReference type="ARBA" id="ARBA00022741"/>
    </source>
</evidence>
<name>A0A3P8IG56_9TREM</name>
<proteinExistence type="inferred from homology"/>
<keyword evidence="1 6" id="KW-0723">Serine/threonine-protein kinase</keyword>
<dbReference type="PANTHER" id="PTHR24355">
    <property type="entry name" value="G PROTEIN-COUPLED RECEPTOR KINASE/RIBOSOMAL PROTEIN S6 KINASE"/>
    <property type="match status" value="1"/>
</dbReference>
<dbReference type="GO" id="GO:0005737">
    <property type="term" value="C:cytoplasm"/>
    <property type="evidence" value="ECO:0007669"/>
    <property type="project" value="TreeGrafter"/>
</dbReference>
<dbReference type="EC" id="2.7.11.-" evidence="6"/>
<dbReference type="PRINTS" id="PR00717">
    <property type="entry name" value="GPCRKINASE"/>
</dbReference>
<evidence type="ECO:0000256" key="7">
    <source>
        <dbReference type="SAM" id="MobiDB-lite"/>
    </source>
</evidence>
<evidence type="ECO:0000256" key="2">
    <source>
        <dbReference type="ARBA" id="ARBA00022679"/>
    </source>
</evidence>
<evidence type="ECO:0000256" key="6">
    <source>
        <dbReference type="RuleBase" id="RU000308"/>
    </source>
</evidence>
<feature type="compositionally biased region" description="Basic and acidic residues" evidence="7">
    <location>
        <begin position="180"/>
        <end position="191"/>
    </location>
</feature>
<evidence type="ECO:0000256" key="1">
    <source>
        <dbReference type="ARBA" id="ARBA00022527"/>
    </source>
</evidence>
<reference evidence="9 10" key="1">
    <citation type="submission" date="2018-11" db="EMBL/GenBank/DDBJ databases">
        <authorList>
            <consortium name="Pathogen Informatics"/>
        </authorList>
    </citation>
    <scope>NUCLEOTIDE SEQUENCE [LARGE SCALE GENOMIC DNA]</scope>
    <source>
        <strain evidence="9 10">Egypt</strain>
    </source>
</reference>
<dbReference type="SMART" id="SM00133">
    <property type="entry name" value="S_TK_X"/>
    <property type="match status" value="1"/>
</dbReference>
<keyword evidence="10" id="KW-1185">Reference proteome</keyword>
<dbReference type="GO" id="GO:0005524">
    <property type="term" value="F:ATP binding"/>
    <property type="evidence" value="ECO:0007669"/>
    <property type="project" value="UniProtKB-KW"/>
</dbReference>
<dbReference type="GO" id="GO:0009966">
    <property type="term" value="P:regulation of signal transduction"/>
    <property type="evidence" value="ECO:0007669"/>
    <property type="project" value="TreeGrafter"/>
</dbReference>
<protein>
    <recommendedName>
        <fullName evidence="6">G protein-coupled receptor kinase</fullName>
        <ecNumber evidence="6">2.7.11.-</ecNumber>
    </recommendedName>
</protein>
<dbReference type="Gene3D" id="3.30.200.20">
    <property type="entry name" value="Phosphorylase Kinase, domain 1"/>
    <property type="match status" value="1"/>
</dbReference>
<evidence type="ECO:0000313" key="10">
    <source>
        <dbReference type="Proteomes" id="UP000272942"/>
    </source>
</evidence>
<dbReference type="GO" id="GO:0004703">
    <property type="term" value="F:G protein-coupled receptor kinase activity"/>
    <property type="evidence" value="ECO:0007669"/>
    <property type="project" value="InterPro"/>
</dbReference>
<evidence type="ECO:0000256" key="4">
    <source>
        <dbReference type="ARBA" id="ARBA00022777"/>
    </source>
</evidence>
<gene>
    <name evidence="9" type="ORF">ECPE_LOCUS15412</name>
</gene>
<organism evidence="9 10">
    <name type="scientific">Echinostoma caproni</name>
    <dbReference type="NCBI Taxonomy" id="27848"/>
    <lineage>
        <taxon>Eukaryota</taxon>
        <taxon>Metazoa</taxon>
        <taxon>Spiralia</taxon>
        <taxon>Lophotrochozoa</taxon>
        <taxon>Platyhelminthes</taxon>
        <taxon>Trematoda</taxon>
        <taxon>Digenea</taxon>
        <taxon>Plagiorchiida</taxon>
        <taxon>Echinostomata</taxon>
        <taxon>Echinostomatoidea</taxon>
        <taxon>Echinostomatidae</taxon>
        <taxon>Echinostoma</taxon>
    </lineage>
</organism>
<keyword evidence="2 6" id="KW-0808">Transferase</keyword>
<keyword evidence="3 6" id="KW-0547">Nucleotide-binding</keyword>
<evidence type="ECO:0000313" key="9">
    <source>
        <dbReference type="EMBL" id="VDP92684.1"/>
    </source>
</evidence>
<dbReference type="AlphaFoldDB" id="A0A3P8IG56"/>
<sequence length="266" mass="29510">MVIIFQLLQKNPTYRLGCDDSGAQGVKRHAWFQNTNWARLEAGLEEPPFLPDPHAVYAKDVLDIEQFSTVKGVTLDLQDVEFYKRFCSGAVSIPWQNEIIETECYDELNVFYDPEGNLVQNLDRTQPHPLAPSPRGGLFGKLFQSRSSKANTTSKSNPTLDTERSKVLSTEPSTSKPNRPRSDSDTMDGDKMNNNTNNKKHSSTPPVEQGILRLDSGPEKPVPGSPVGNPTGDDHSPTKIMKPCNSATDRPVKNRLLVCCTHGRCS</sequence>
<dbReference type="EMBL" id="UZAN01060448">
    <property type="protein sequence ID" value="VDP92684.1"/>
    <property type="molecule type" value="Genomic_DNA"/>
</dbReference>
<accession>A0A3P8IG56</accession>
<feature type="compositionally biased region" description="Polar residues" evidence="7">
    <location>
        <begin position="146"/>
        <end position="160"/>
    </location>
</feature>
<feature type="compositionally biased region" description="Polar residues" evidence="7">
    <location>
        <begin position="167"/>
        <end position="177"/>
    </location>
</feature>
<dbReference type="Proteomes" id="UP000272942">
    <property type="component" value="Unassembled WGS sequence"/>
</dbReference>
<dbReference type="OrthoDB" id="354826at2759"/>
<dbReference type="GO" id="GO:0007165">
    <property type="term" value="P:signal transduction"/>
    <property type="evidence" value="ECO:0007669"/>
    <property type="project" value="InterPro"/>
</dbReference>
<dbReference type="SUPFAM" id="SSF56112">
    <property type="entry name" value="Protein kinase-like (PK-like)"/>
    <property type="match status" value="1"/>
</dbReference>
<keyword evidence="5 6" id="KW-0067">ATP-binding</keyword>
<feature type="region of interest" description="Disordered" evidence="7">
    <location>
        <begin position="146"/>
        <end position="248"/>
    </location>
</feature>
<dbReference type="PROSITE" id="PS51285">
    <property type="entry name" value="AGC_KINASE_CTER"/>
    <property type="match status" value="1"/>
</dbReference>
<evidence type="ECO:0000259" key="8">
    <source>
        <dbReference type="PROSITE" id="PS51285"/>
    </source>
</evidence>
<keyword evidence="4 6" id="KW-0418">Kinase</keyword>